<dbReference type="GO" id="GO:0008168">
    <property type="term" value="F:methyltransferase activity"/>
    <property type="evidence" value="ECO:0007669"/>
    <property type="project" value="TreeGrafter"/>
</dbReference>
<keyword evidence="2" id="KW-1185">Reference proteome</keyword>
<dbReference type="OrthoDB" id="2013972at2759"/>
<proteinExistence type="predicted"/>
<dbReference type="PANTHER" id="PTHR43591">
    <property type="entry name" value="METHYLTRANSFERASE"/>
    <property type="match status" value="1"/>
</dbReference>
<evidence type="ECO:0000313" key="1">
    <source>
        <dbReference type="EMBL" id="KIW31220.1"/>
    </source>
</evidence>
<dbReference type="CDD" id="cd02440">
    <property type="entry name" value="AdoMet_MTases"/>
    <property type="match status" value="1"/>
</dbReference>
<dbReference type="VEuPathDB" id="FungiDB:PV07_02886"/>
<accession>A0A0D2CMC9</accession>
<gene>
    <name evidence="1" type="ORF">PV07_02886</name>
</gene>
<dbReference type="SUPFAM" id="SSF53335">
    <property type="entry name" value="S-adenosyl-L-methionine-dependent methyltransferases"/>
    <property type="match status" value="1"/>
</dbReference>
<evidence type="ECO:0000313" key="2">
    <source>
        <dbReference type="Proteomes" id="UP000054466"/>
    </source>
</evidence>
<evidence type="ECO:0008006" key="3">
    <source>
        <dbReference type="Google" id="ProtNLM"/>
    </source>
</evidence>
<dbReference type="InterPro" id="IPR029063">
    <property type="entry name" value="SAM-dependent_MTases_sf"/>
</dbReference>
<dbReference type="Proteomes" id="UP000054466">
    <property type="component" value="Unassembled WGS sequence"/>
</dbReference>
<sequence length="306" mass="35200">MTIQDMGEATQLQSQQRFNGRRYQQIDDRSYIFPNDEQEQERLDMLHHIYRLVLDGRLHVAPIGNPQRVLDIGTGTGLWALDFAEYASCAFLRVDMSPIQPQMVAPNCSFMIDDLEQEWAYPSSRRFDYIHQRSMSGSIGDWSKMYKQALAHLEPGGWLEVQEFEVWFYSQLPGGLSPDSAIATWQKLIDDGSVALSRRLNYASRFKAHLEEAGFVDVRTQVIKTPIGTWPKDAKLRQIGLYLQAQMNEAVEAVTLGYLTRALGWSEAEVQIMLKNVRKEFNDRHRHLYTFCWFITGRKGTGPGDL</sequence>
<dbReference type="Pfam" id="PF13489">
    <property type="entry name" value="Methyltransf_23"/>
    <property type="match status" value="1"/>
</dbReference>
<dbReference type="STRING" id="569365.A0A0D2CMC9"/>
<dbReference type="PANTHER" id="PTHR43591:SF10">
    <property type="entry name" value="ABC TRANSMEMBRANE TYPE-1 DOMAIN-CONTAINING PROTEIN-RELATED"/>
    <property type="match status" value="1"/>
</dbReference>
<dbReference type="RefSeq" id="XP_016251436.1">
    <property type="nucleotide sequence ID" value="XM_016389534.1"/>
</dbReference>
<reference evidence="1 2" key="1">
    <citation type="submission" date="2015-01" db="EMBL/GenBank/DDBJ databases">
        <title>The Genome Sequence of Cladophialophora immunda CBS83496.</title>
        <authorList>
            <consortium name="The Broad Institute Genomics Platform"/>
            <person name="Cuomo C."/>
            <person name="de Hoog S."/>
            <person name="Gorbushina A."/>
            <person name="Stielow B."/>
            <person name="Teixiera M."/>
            <person name="Abouelleil A."/>
            <person name="Chapman S.B."/>
            <person name="Priest M."/>
            <person name="Young S.K."/>
            <person name="Wortman J."/>
            <person name="Nusbaum C."/>
            <person name="Birren B."/>
        </authorList>
    </citation>
    <scope>NUCLEOTIDE SEQUENCE [LARGE SCALE GENOMIC DNA]</scope>
    <source>
        <strain evidence="1 2">CBS 83496</strain>
    </source>
</reference>
<dbReference type="Gene3D" id="3.40.50.150">
    <property type="entry name" value="Vaccinia Virus protein VP39"/>
    <property type="match status" value="1"/>
</dbReference>
<dbReference type="HOGENOM" id="CLU_010595_1_2_1"/>
<protein>
    <recommendedName>
        <fullName evidence="3">Methyltransferase domain-containing protein</fullName>
    </recommendedName>
</protein>
<dbReference type="AlphaFoldDB" id="A0A0D2CMC9"/>
<dbReference type="EMBL" id="KN847041">
    <property type="protein sequence ID" value="KIW31220.1"/>
    <property type="molecule type" value="Genomic_DNA"/>
</dbReference>
<dbReference type="GeneID" id="27342080"/>
<organism evidence="1 2">
    <name type="scientific">Cladophialophora immunda</name>
    <dbReference type="NCBI Taxonomy" id="569365"/>
    <lineage>
        <taxon>Eukaryota</taxon>
        <taxon>Fungi</taxon>
        <taxon>Dikarya</taxon>
        <taxon>Ascomycota</taxon>
        <taxon>Pezizomycotina</taxon>
        <taxon>Eurotiomycetes</taxon>
        <taxon>Chaetothyriomycetidae</taxon>
        <taxon>Chaetothyriales</taxon>
        <taxon>Herpotrichiellaceae</taxon>
        <taxon>Cladophialophora</taxon>
    </lineage>
</organism>
<name>A0A0D2CMC9_9EURO</name>